<gene>
    <name evidence="2" type="ORF">D7316_01793</name>
</gene>
<name>A0A3G8JL90_9ACTN</name>
<dbReference type="Pfam" id="PF16571">
    <property type="entry name" value="FBP_C"/>
    <property type="match status" value="1"/>
</dbReference>
<evidence type="ECO:0000313" key="2">
    <source>
        <dbReference type="EMBL" id="AZG45199.1"/>
    </source>
</evidence>
<proteinExistence type="predicted"/>
<dbReference type="Proteomes" id="UP000271469">
    <property type="component" value="Chromosome"/>
</dbReference>
<accession>A0A3G8JL90</accession>
<protein>
    <recommendedName>
        <fullName evidence="1">Elongation factor G-binding protein C-terminal treble-clef zinc-finger domain-containing protein</fullName>
    </recommendedName>
</protein>
<dbReference type="RefSeq" id="WP_124707950.1">
    <property type="nucleotide sequence ID" value="NZ_CP033972.1"/>
</dbReference>
<evidence type="ECO:0000313" key="3">
    <source>
        <dbReference type="Proteomes" id="UP000271469"/>
    </source>
</evidence>
<sequence length="164" mass="18074">MRALTESQIRKSFVNASLRERNSVTLPPGFAELDWAEIDFLGWRDPKLAMVGYMVIPVDDAPSGIMLRLGGRQPRTRPQCSFCQDVQLPNDVAFYSARLAGPAGRKGNTVGTLVCANFECSANVRVRPSSIFGGDHPEAIRDQRIETLQTHLDGFARRVLGTPS</sequence>
<dbReference type="InterPro" id="IPR032330">
    <property type="entry name" value="EF-G-binding_C"/>
</dbReference>
<dbReference type="EMBL" id="CP033972">
    <property type="protein sequence ID" value="AZG45199.1"/>
    <property type="molecule type" value="Genomic_DNA"/>
</dbReference>
<feature type="domain" description="Elongation factor G-binding protein C-terminal treble-clef zinc-finger" evidence="1">
    <location>
        <begin position="8"/>
        <end position="159"/>
    </location>
</feature>
<organism evidence="2 3">
    <name type="scientific">Gordonia insulae</name>
    <dbReference type="NCBI Taxonomy" id="2420509"/>
    <lineage>
        <taxon>Bacteria</taxon>
        <taxon>Bacillati</taxon>
        <taxon>Actinomycetota</taxon>
        <taxon>Actinomycetes</taxon>
        <taxon>Mycobacteriales</taxon>
        <taxon>Gordoniaceae</taxon>
        <taxon>Gordonia</taxon>
    </lineage>
</organism>
<dbReference type="AlphaFoldDB" id="A0A3G8JL90"/>
<dbReference type="KEGG" id="gom:D7316_01793"/>
<evidence type="ECO:0000259" key="1">
    <source>
        <dbReference type="Pfam" id="PF16571"/>
    </source>
</evidence>
<dbReference type="OrthoDB" id="4171838at2"/>
<reference evidence="2 3" key="1">
    <citation type="submission" date="2018-11" db="EMBL/GenBank/DDBJ databases">
        <title>Gordonia insulae sp. nov., isolated from an island soil.</title>
        <authorList>
            <person name="Kim Y.S."/>
            <person name="Kim S.B."/>
        </authorList>
    </citation>
    <scope>NUCLEOTIDE SEQUENCE [LARGE SCALE GENOMIC DNA]</scope>
    <source>
        <strain evidence="2 3">MMS17-SY073</strain>
    </source>
</reference>
<keyword evidence="3" id="KW-1185">Reference proteome</keyword>